<dbReference type="Pfam" id="PF13650">
    <property type="entry name" value="Asp_protease_2"/>
    <property type="match status" value="1"/>
</dbReference>
<dbReference type="Gene3D" id="2.40.70.10">
    <property type="entry name" value="Acid Proteases"/>
    <property type="match status" value="1"/>
</dbReference>
<keyword evidence="2" id="KW-1133">Transmembrane helix</keyword>
<name>A0A3C1KS74_9GAMM</name>
<dbReference type="InterPro" id="IPR036034">
    <property type="entry name" value="PDZ_sf"/>
</dbReference>
<dbReference type="InterPro" id="IPR011059">
    <property type="entry name" value="Metal-dep_hydrolase_composite"/>
</dbReference>
<protein>
    <recommendedName>
        <fullName evidence="3">Peptidase A2 domain-containing protein</fullName>
    </recommendedName>
</protein>
<evidence type="ECO:0000313" key="4">
    <source>
        <dbReference type="EMBL" id="HAN29046.1"/>
    </source>
</evidence>
<dbReference type="EMBL" id="DMND01000207">
    <property type="protein sequence ID" value="HAN29046.1"/>
    <property type="molecule type" value="Genomic_DNA"/>
</dbReference>
<keyword evidence="1" id="KW-0378">Hydrolase</keyword>
<dbReference type="GO" id="GO:0016810">
    <property type="term" value="F:hydrolase activity, acting on carbon-nitrogen (but not peptide) bonds"/>
    <property type="evidence" value="ECO:0007669"/>
    <property type="project" value="InterPro"/>
</dbReference>
<dbReference type="PROSITE" id="PS51257">
    <property type="entry name" value="PROKAR_LIPOPROTEIN"/>
    <property type="match status" value="1"/>
</dbReference>
<evidence type="ECO:0000259" key="3">
    <source>
        <dbReference type="PROSITE" id="PS50175"/>
    </source>
</evidence>
<dbReference type="PANTHER" id="PTHR43135">
    <property type="entry name" value="ALPHA-D-RIBOSE 1-METHYLPHOSPHONATE 5-TRIPHOSPHATE DIPHOSPHATASE"/>
    <property type="match status" value="1"/>
</dbReference>
<accession>A0A3C1KS74</accession>
<evidence type="ECO:0000256" key="1">
    <source>
        <dbReference type="ARBA" id="ARBA00022801"/>
    </source>
</evidence>
<dbReference type="GO" id="GO:0004190">
    <property type="term" value="F:aspartic-type endopeptidase activity"/>
    <property type="evidence" value="ECO:0007669"/>
    <property type="project" value="InterPro"/>
</dbReference>
<dbReference type="InterPro" id="IPR032466">
    <property type="entry name" value="Metal_Hydrolase"/>
</dbReference>
<dbReference type="PANTHER" id="PTHR43135:SF3">
    <property type="entry name" value="ALPHA-D-RIBOSE 1-METHYLPHOSPHONATE 5-TRIPHOSPHATE DIPHOSPHATASE"/>
    <property type="match status" value="1"/>
</dbReference>
<dbReference type="Gene3D" id="3.30.110.90">
    <property type="entry name" value="Amidohydrolase"/>
    <property type="match status" value="1"/>
</dbReference>
<proteinExistence type="predicted"/>
<dbReference type="InterPro" id="IPR001995">
    <property type="entry name" value="Peptidase_A2_cat"/>
</dbReference>
<dbReference type="AlphaFoldDB" id="A0A3C1KS74"/>
<dbReference type="Gene3D" id="2.30.40.10">
    <property type="entry name" value="Urease, subunit C, domain 1"/>
    <property type="match status" value="1"/>
</dbReference>
<dbReference type="Proteomes" id="UP000259273">
    <property type="component" value="Unassembled WGS sequence"/>
</dbReference>
<dbReference type="PROSITE" id="PS50175">
    <property type="entry name" value="ASP_PROT_RETROV"/>
    <property type="match status" value="1"/>
</dbReference>
<reference evidence="4 5" key="1">
    <citation type="journal article" date="2018" name="Nat. Biotechnol.">
        <title>A standardized bacterial taxonomy based on genome phylogeny substantially revises the tree of life.</title>
        <authorList>
            <person name="Parks D.H."/>
            <person name="Chuvochina M."/>
            <person name="Waite D.W."/>
            <person name="Rinke C."/>
            <person name="Skarshewski A."/>
            <person name="Chaumeil P.A."/>
            <person name="Hugenholtz P."/>
        </authorList>
    </citation>
    <scope>NUCLEOTIDE SEQUENCE [LARGE SCALE GENOMIC DNA]</scope>
    <source>
        <strain evidence="4">UBA9158</strain>
    </source>
</reference>
<evidence type="ECO:0000256" key="2">
    <source>
        <dbReference type="SAM" id="Phobius"/>
    </source>
</evidence>
<dbReference type="SUPFAM" id="SSF51556">
    <property type="entry name" value="Metallo-dependent hydrolases"/>
    <property type="match status" value="1"/>
</dbReference>
<dbReference type="CDD" id="cd05483">
    <property type="entry name" value="retropepsin_like_bacteria"/>
    <property type="match status" value="1"/>
</dbReference>
<keyword evidence="2" id="KW-0472">Membrane</keyword>
<feature type="domain" description="Peptidase A2" evidence="3">
    <location>
        <begin position="74"/>
        <end position="153"/>
    </location>
</feature>
<gene>
    <name evidence="4" type="ORF">DCP75_15250</name>
</gene>
<dbReference type="InterPro" id="IPR034122">
    <property type="entry name" value="Retropepsin-like_bacterial"/>
</dbReference>
<dbReference type="GO" id="GO:0006508">
    <property type="term" value="P:proteolysis"/>
    <property type="evidence" value="ECO:0007669"/>
    <property type="project" value="InterPro"/>
</dbReference>
<dbReference type="STRING" id="1121937.GCA_000423125_03112"/>
<dbReference type="InterPro" id="IPR021109">
    <property type="entry name" value="Peptidase_aspartic_dom_sf"/>
</dbReference>
<dbReference type="Gene3D" id="3.40.50.10910">
    <property type="entry name" value="Amidohydrolase"/>
    <property type="match status" value="1"/>
</dbReference>
<dbReference type="Gene3D" id="2.30.42.10">
    <property type="match status" value="1"/>
</dbReference>
<sequence length="877" mass="93352">MKRVSVAGWCTRIRDLVYRGIGVALLALLGACSNYPVGNPQAEVSFDGSGSALRLLPVPLFPVVEASVNGVPGFRFIVDTGATPTAIFLHEKTRKLALKGSETIGVGGAGDDEARPEAFLATDVDLDFGPVALQGMTVAVLPAATLPPLGTDADFAVDGVIGYDLFSRFAIEVDTASGSLRFLASDAVTMPENAFVLPLEVRAYDAYVQLPLLLAGQQQEVLADLHVDTGMTGWLSLISGSAAGIGRPEPGWVNTGRGVQGNIENLQQFGNAVRLGSEVLGPFMTNYSDAGTSMGRQGRLGSRLLSRFTYTVDYPGKRLIAVPRADSFRAPERGYLGLWGVPHQGGMRVWIVQPGSPADLAGMQPGHYLTVDGEAISTMSWPALHDALNGPPNKAVELCRATEVEPDCRIAVFADAAAPPALLPAQIPVVVRNASVLNFTGEGAVLQPGQAVLIAEGKIQRVGATDSVVAPRGAREVDAKGQVLMPGLVDMHVHVWDEAELPAYLAYGVTTVRNASGMPFLLDLAAAVTAGHLAGPEIVTTGPILNGAGPNAQLNHVTVNTAADARAAVLQQYAQGYRHVKVYSNLGPEAYEAILATTAELGMTVMGHTPEGPRHDGIPSERPFVIPFDTVLDDRLTSIEHVESIVWHGLGERLDEAAMCRLAVDIAGADVPVTPTLVAHHNLLRVARSDGNYLQRPGVDTLNPFIAQMEQPLYSFWSSQPATYRAQHEAFYLKATDCLYRAGVTLLAGSDAGIFINVPGVSLLDELELLQTAGLPAAAVLRSATVNPAQVLGRADRSGRVAEGFEADLVLLPGDPLQDLSVLREPVAVVSDGRWFDRDARERLLQQATERSLPRSEQRILRALEVQGTDLEFLNNE</sequence>
<dbReference type="PROSITE" id="PS00141">
    <property type="entry name" value="ASP_PROTEASE"/>
    <property type="match status" value="1"/>
</dbReference>
<dbReference type="InterPro" id="IPR051781">
    <property type="entry name" value="Metallo-dep_Hydrolase"/>
</dbReference>
<dbReference type="InterPro" id="IPR001969">
    <property type="entry name" value="Aspartic_peptidase_AS"/>
</dbReference>
<dbReference type="SUPFAM" id="SSF50156">
    <property type="entry name" value="PDZ domain-like"/>
    <property type="match status" value="1"/>
</dbReference>
<feature type="transmembrane region" description="Helical" evidence="2">
    <location>
        <begin position="16"/>
        <end position="37"/>
    </location>
</feature>
<dbReference type="InterPro" id="IPR006680">
    <property type="entry name" value="Amidohydro-rel"/>
</dbReference>
<comment type="caution">
    <text evidence="4">The sequence shown here is derived from an EMBL/GenBank/DDBJ whole genome shotgun (WGS) entry which is preliminary data.</text>
</comment>
<dbReference type="SUPFAM" id="SSF51338">
    <property type="entry name" value="Composite domain of metallo-dependent hydrolases"/>
    <property type="match status" value="1"/>
</dbReference>
<dbReference type="Pfam" id="PF01979">
    <property type="entry name" value="Amidohydro_1"/>
    <property type="match status" value="1"/>
</dbReference>
<organism evidence="4 5">
    <name type="scientific">Haliea salexigens</name>
    <dbReference type="NCBI Taxonomy" id="287487"/>
    <lineage>
        <taxon>Bacteria</taxon>
        <taxon>Pseudomonadati</taxon>
        <taxon>Pseudomonadota</taxon>
        <taxon>Gammaproteobacteria</taxon>
        <taxon>Cellvibrionales</taxon>
        <taxon>Halieaceae</taxon>
        <taxon>Haliea</taxon>
    </lineage>
</organism>
<dbReference type="Gene3D" id="1.20.58.520">
    <property type="entry name" value="Amidohydrolase"/>
    <property type="match status" value="1"/>
</dbReference>
<keyword evidence="2" id="KW-0812">Transmembrane</keyword>
<evidence type="ECO:0000313" key="5">
    <source>
        <dbReference type="Proteomes" id="UP000259273"/>
    </source>
</evidence>